<proteinExistence type="inferred from homology"/>
<sequence>MVIRCVVAGVDGSRASLKALDWAADEAVRRGVPLRLVHACPWERYERDVDDEGDPISIRAETRVLVAGALDRATRRRPEAVVSTEVLPEGAETALLGLAHDAPLLVVGSRGHGGFPGLLLGSVSLRVAARATYPVVVVPDVPLPDRPRGRVVLGVGDEAGAAVGFAVEEAGLRRAELHLVRGRHPDSHAAGAADAVPAGGSGGSAGAAGGLLIGAAGRDLPPGVTVHRHEATRRAAHALLEAGAEADLVVVGSVHRSGRTGLHLGPVSHALLHHAPCPVAVVPAD</sequence>
<dbReference type="EMBL" id="JBHTAJ010000028">
    <property type="protein sequence ID" value="MFC7181219.1"/>
    <property type="molecule type" value="Genomic_DNA"/>
</dbReference>
<feature type="domain" description="UspA" evidence="2">
    <location>
        <begin position="150"/>
        <end position="283"/>
    </location>
</feature>
<dbReference type="Pfam" id="PF00582">
    <property type="entry name" value="Usp"/>
    <property type="match status" value="2"/>
</dbReference>
<dbReference type="RefSeq" id="WP_380231380.1">
    <property type="nucleotide sequence ID" value="NZ_JBHSVH010000002.1"/>
</dbReference>
<evidence type="ECO:0000313" key="3">
    <source>
        <dbReference type="EMBL" id="MFC7181219.1"/>
    </source>
</evidence>
<protein>
    <submittedName>
        <fullName evidence="3">Universal stress protein</fullName>
    </submittedName>
</protein>
<dbReference type="PRINTS" id="PR01438">
    <property type="entry name" value="UNVRSLSTRESS"/>
</dbReference>
<comment type="caution">
    <text evidence="3">The sequence shown here is derived from an EMBL/GenBank/DDBJ whole genome shotgun (WGS) entry which is preliminary data.</text>
</comment>
<dbReference type="InterPro" id="IPR006016">
    <property type="entry name" value="UspA"/>
</dbReference>
<dbReference type="InterPro" id="IPR014729">
    <property type="entry name" value="Rossmann-like_a/b/a_fold"/>
</dbReference>
<dbReference type="InterPro" id="IPR006015">
    <property type="entry name" value="Universal_stress_UspA"/>
</dbReference>
<keyword evidence="4" id="KW-1185">Reference proteome</keyword>
<comment type="similarity">
    <text evidence="1">Belongs to the universal stress protein A family.</text>
</comment>
<gene>
    <name evidence="3" type="ORF">ACFQMG_16800</name>
</gene>
<name>A0ABW2FVG8_9ACTN</name>
<evidence type="ECO:0000256" key="1">
    <source>
        <dbReference type="ARBA" id="ARBA00008791"/>
    </source>
</evidence>
<feature type="domain" description="UspA" evidence="2">
    <location>
        <begin position="6"/>
        <end position="139"/>
    </location>
</feature>
<evidence type="ECO:0000259" key="2">
    <source>
        <dbReference type="Pfam" id="PF00582"/>
    </source>
</evidence>
<reference evidence="4" key="1">
    <citation type="journal article" date="2019" name="Int. J. Syst. Evol. Microbiol.">
        <title>The Global Catalogue of Microorganisms (GCM) 10K type strain sequencing project: providing services to taxonomists for standard genome sequencing and annotation.</title>
        <authorList>
            <consortium name="The Broad Institute Genomics Platform"/>
            <consortium name="The Broad Institute Genome Sequencing Center for Infectious Disease"/>
            <person name="Wu L."/>
            <person name="Ma J."/>
        </authorList>
    </citation>
    <scope>NUCLEOTIDE SEQUENCE [LARGE SCALE GENOMIC DNA]</scope>
    <source>
        <strain evidence="4">CGMCC 1.12859</strain>
    </source>
</reference>
<dbReference type="PANTHER" id="PTHR46268">
    <property type="entry name" value="STRESS RESPONSE PROTEIN NHAX"/>
    <property type="match status" value="1"/>
</dbReference>
<dbReference type="Gene3D" id="3.40.50.620">
    <property type="entry name" value="HUPs"/>
    <property type="match status" value="2"/>
</dbReference>
<dbReference type="PANTHER" id="PTHR46268:SF6">
    <property type="entry name" value="UNIVERSAL STRESS PROTEIN UP12"/>
    <property type="match status" value="1"/>
</dbReference>
<evidence type="ECO:0000313" key="4">
    <source>
        <dbReference type="Proteomes" id="UP001596435"/>
    </source>
</evidence>
<organism evidence="3 4">
    <name type="scientific">Kitasatospora paranensis</name>
    <dbReference type="NCBI Taxonomy" id="258053"/>
    <lineage>
        <taxon>Bacteria</taxon>
        <taxon>Bacillati</taxon>
        <taxon>Actinomycetota</taxon>
        <taxon>Actinomycetes</taxon>
        <taxon>Kitasatosporales</taxon>
        <taxon>Streptomycetaceae</taxon>
        <taxon>Kitasatospora</taxon>
    </lineage>
</organism>
<dbReference type="Proteomes" id="UP001596435">
    <property type="component" value="Unassembled WGS sequence"/>
</dbReference>
<accession>A0ABW2FVG8</accession>
<dbReference type="SUPFAM" id="SSF52402">
    <property type="entry name" value="Adenine nucleotide alpha hydrolases-like"/>
    <property type="match status" value="2"/>
</dbReference>